<dbReference type="GO" id="GO:0071277">
    <property type="term" value="P:cellular response to calcium ion"/>
    <property type="evidence" value="ECO:0007669"/>
    <property type="project" value="InterPro"/>
</dbReference>
<reference evidence="2 3" key="1">
    <citation type="journal article" date="2020" name="bioRxiv">
        <title>Sequence and annotation of 42 cannabis genomes reveals extensive copy number variation in cannabinoid synthesis and pathogen resistance genes.</title>
        <authorList>
            <person name="Mckernan K.J."/>
            <person name="Helbert Y."/>
            <person name="Kane L.T."/>
            <person name="Ebling H."/>
            <person name="Zhang L."/>
            <person name="Liu B."/>
            <person name="Eaton Z."/>
            <person name="Mclaughlin S."/>
            <person name="Kingan S."/>
            <person name="Baybayan P."/>
            <person name="Concepcion G."/>
            <person name="Jordan M."/>
            <person name="Riva A."/>
            <person name="Barbazuk W."/>
            <person name="Harkins T."/>
        </authorList>
    </citation>
    <scope>NUCLEOTIDE SEQUENCE [LARGE SCALE GENOMIC DNA]</scope>
    <source>
        <strain evidence="3">cv. Jamaican Lion 4</strain>
        <tissue evidence="2">Leaf</tissue>
    </source>
</reference>
<evidence type="ECO:0000256" key="1">
    <source>
        <dbReference type="SAM" id="MobiDB-lite"/>
    </source>
</evidence>
<evidence type="ECO:0000313" key="3">
    <source>
        <dbReference type="Proteomes" id="UP000583929"/>
    </source>
</evidence>
<name>A0A7J6E272_CANSA</name>
<dbReference type="GO" id="GO:0009704">
    <property type="term" value="P:de-etiolation"/>
    <property type="evidence" value="ECO:0007669"/>
    <property type="project" value="InterPro"/>
</dbReference>
<dbReference type="EMBL" id="JAATIQ010000526">
    <property type="protein sequence ID" value="KAF4352504.1"/>
    <property type="molecule type" value="Genomic_DNA"/>
</dbReference>
<proteinExistence type="predicted"/>
<dbReference type="PANTHER" id="PTHR34209">
    <property type="entry name" value="RHODANESE/CELL CYCLE CONTROL PHOSPHATASE SUPERFAMILY PROTEIN"/>
    <property type="match status" value="1"/>
</dbReference>
<evidence type="ECO:0000313" key="2">
    <source>
        <dbReference type="EMBL" id="KAF4352504.1"/>
    </source>
</evidence>
<keyword evidence="3" id="KW-1185">Reference proteome</keyword>
<dbReference type="PANTHER" id="PTHR34209:SF3">
    <property type="entry name" value="RHODANESE_CELL CYCLE CONTROL PHOSPHATASE SUPERFAMILY PROTEIN"/>
    <property type="match status" value="1"/>
</dbReference>
<organism evidence="2 3">
    <name type="scientific">Cannabis sativa</name>
    <name type="common">Hemp</name>
    <name type="synonym">Marijuana</name>
    <dbReference type="NCBI Taxonomy" id="3483"/>
    <lineage>
        <taxon>Eukaryota</taxon>
        <taxon>Viridiplantae</taxon>
        <taxon>Streptophyta</taxon>
        <taxon>Embryophyta</taxon>
        <taxon>Tracheophyta</taxon>
        <taxon>Spermatophyta</taxon>
        <taxon>Magnoliopsida</taxon>
        <taxon>eudicotyledons</taxon>
        <taxon>Gunneridae</taxon>
        <taxon>Pentapetalae</taxon>
        <taxon>rosids</taxon>
        <taxon>fabids</taxon>
        <taxon>Rosales</taxon>
        <taxon>Cannabaceae</taxon>
        <taxon>Cannabis</taxon>
    </lineage>
</organism>
<dbReference type="AlphaFoldDB" id="A0A7J6E272"/>
<comment type="caution">
    <text evidence="2">The sequence shown here is derived from an EMBL/GenBank/DDBJ whole genome shotgun (WGS) entry which is preliminary data.</text>
</comment>
<dbReference type="InterPro" id="IPR044690">
    <property type="entry name" value="CAS_plant"/>
</dbReference>
<dbReference type="Proteomes" id="UP000583929">
    <property type="component" value="Unassembled WGS sequence"/>
</dbReference>
<accession>A0A7J6E272</accession>
<gene>
    <name evidence="2" type="ORF">G4B88_013334</name>
</gene>
<feature type="region of interest" description="Disordered" evidence="1">
    <location>
        <begin position="154"/>
        <end position="187"/>
    </location>
</feature>
<dbReference type="GO" id="GO:0090333">
    <property type="term" value="P:regulation of stomatal closure"/>
    <property type="evidence" value="ECO:0007669"/>
    <property type="project" value="InterPro"/>
</dbReference>
<sequence length="187" mass="20827">MKRDYEKQQSNIKLIETKFARSLRKLGIKQPYLIQGGFQFWVKQVCCTFGARSLYDHTKSVIFLEAEAILEDINPSLVQALGYGVRHLQGLAAALYGLLEWEKTLQFIGVLGIVQTIYRRVASYEGAEDFRRDAIGLQPSPSFSAVQNRVLQATAKHESKPSDAEGLAEPSSEATMLGSEKVDLSEA</sequence>
<protein>
    <submittedName>
        <fullName evidence="2">Uncharacterized protein</fullName>
    </submittedName>
</protein>